<name>A0AA41Q463_9ACTN</name>
<gene>
    <name evidence="2" type="ORF">LZ495_26035</name>
</gene>
<evidence type="ECO:0000313" key="3">
    <source>
        <dbReference type="Proteomes" id="UP001165378"/>
    </source>
</evidence>
<keyword evidence="1" id="KW-0732">Signal</keyword>
<keyword evidence="3" id="KW-1185">Reference proteome</keyword>
<dbReference type="Proteomes" id="UP001165378">
    <property type="component" value="Unassembled WGS sequence"/>
</dbReference>
<proteinExistence type="predicted"/>
<evidence type="ECO:0000313" key="2">
    <source>
        <dbReference type="EMBL" id="MCF2530660.1"/>
    </source>
</evidence>
<organism evidence="2 3">
    <name type="scientific">Yinghuangia soli</name>
    <dbReference type="NCBI Taxonomy" id="2908204"/>
    <lineage>
        <taxon>Bacteria</taxon>
        <taxon>Bacillati</taxon>
        <taxon>Actinomycetota</taxon>
        <taxon>Actinomycetes</taxon>
        <taxon>Kitasatosporales</taxon>
        <taxon>Streptomycetaceae</taxon>
        <taxon>Yinghuangia</taxon>
    </lineage>
</organism>
<dbReference type="EMBL" id="JAKFHA010000017">
    <property type="protein sequence ID" value="MCF2530660.1"/>
    <property type="molecule type" value="Genomic_DNA"/>
</dbReference>
<dbReference type="AlphaFoldDB" id="A0AA41Q463"/>
<dbReference type="PROSITE" id="PS51257">
    <property type="entry name" value="PROKAR_LIPOPROTEIN"/>
    <property type="match status" value="1"/>
</dbReference>
<feature type="chain" id="PRO_5041358072" evidence="1">
    <location>
        <begin position="27"/>
        <end position="213"/>
    </location>
</feature>
<sequence length="213" mass="21669">MTRRFPAVAGAAALAAALLLSATACSSSDDDKTSEDVADTPIPAAASVGDIPDLQARWWGWAAAQPTATHPVLDDTGAHCAVGQGGDVWFVAGTLGGEAKRACTVPAGRTIAGPLLNVTTDTPAACTDFIASADGEVILDGAPVDVKKIEPEAVTFTAVAGNPFTKEAGEVAKQGCGLWFALAPLQPGVHKLNIHGVSDVYKTSVEYTLTVTA</sequence>
<protein>
    <submittedName>
        <fullName evidence="2">Signal protein</fullName>
    </submittedName>
</protein>
<feature type="signal peptide" evidence="1">
    <location>
        <begin position="1"/>
        <end position="26"/>
    </location>
</feature>
<accession>A0AA41Q463</accession>
<comment type="caution">
    <text evidence="2">The sequence shown here is derived from an EMBL/GenBank/DDBJ whole genome shotgun (WGS) entry which is preliminary data.</text>
</comment>
<dbReference type="RefSeq" id="WP_235055318.1">
    <property type="nucleotide sequence ID" value="NZ_JAKFHA010000017.1"/>
</dbReference>
<reference evidence="2" key="1">
    <citation type="submission" date="2022-01" db="EMBL/GenBank/DDBJ databases">
        <title>Genome-Based Taxonomic Classification of the Phylum Actinobacteria.</title>
        <authorList>
            <person name="Gao Y."/>
        </authorList>
    </citation>
    <scope>NUCLEOTIDE SEQUENCE</scope>
    <source>
        <strain evidence="2">KLBMP 8922</strain>
    </source>
</reference>
<evidence type="ECO:0000256" key="1">
    <source>
        <dbReference type="SAM" id="SignalP"/>
    </source>
</evidence>